<evidence type="ECO:0000256" key="3">
    <source>
        <dbReference type="ARBA" id="ARBA00023015"/>
    </source>
</evidence>
<dbReference type="PANTHER" id="PTHR46577">
    <property type="entry name" value="HTH-TYPE TRANSCRIPTIONAL REGULATORY PROTEIN GABR"/>
    <property type="match status" value="1"/>
</dbReference>
<dbReference type="SMART" id="SM00345">
    <property type="entry name" value="HTH_GNTR"/>
    <property type="match status" value="1"/>
</dbReference>
<keyword evidence="2" id="KW-0663">Pyridoxal phosphate</keyword>
<dbReference type="InterPro" id="IPR000524">
    <property type="entry name" value="Tscrpt_reg_HTH_GntR"/>
</dbReference>
<dbReference type="Pfam" id="PF00155">
    <property type="entry name" value="Aminotran_1_2"/>
    <property type="match status" value="1"/>
</dbReference>
<dbReference type="CDD" id="cd00609">
    <property type="entry name" value="AAT_like"/>
    <property type="match status" value="1"/>
</dbReference>
<keyword evidence="5" id="KW-0804">Transcription</keyword>
<dbReference type="PANTHER" id="PTHR46577:SF1">
    <property type="entry name" value="HTH-TYPE TRANSCRIPTIONAL REGULATORY PROTEIN GABR"/>
    <property type="match status" value="1"/>
</dbReference>
<dbReference type="GO" id="GO:0003700">
    <property type="term" value="F:DNA-binding transcription factor activity"/>
    <property type="evidence" value="ECO:0007669"/>
    <property type="project" value="InterPro"/>
</dbReference>
<dbReference type="STRING" id="1834516.BL253_18760"/>
<evidence type="ECO:0000259" key="6">
    <source>
        <dbReference type="PROSITE" id="PS50949"/>
    </source>
</evidence>
<keyword evidence="3" id="KW-0805">Transcription regulation</keyword>
<dbReference type="OrthoDB" id="199743at2"/>
<dbReference type="SUPFAM" id="SSF46785">
    <property type="entry name" value="Winged helix' DNA-binding domain"/>
    <property type="match status" value="1"/>
</dbReference>
<dbReference type="EMBL" id="MOMC01000038">
    <property type="protein sequence ID" value="ONH28634.1"/>
    <property type="molecule type" value="Genomic_DNA"/>
</dbReference>
<dbReference type="RefSeq" id="WP_076818474.1">
    <property type="nucleotide sequence ID" value="NZ_MOMC01000038.1"/>
</dbReference>
<evidence type="ECO:0000313" key="8">
    <source>
        <dbReference type="Proteomes" id="UP000188929"/>
    </source>
</evidence>
<comment type="caution">
    <text evidence="7">The sequence shown here is derived from an EMBL/GenBank/DDBJ whole genome shotgun (WGS) entry which is preliminary data.</text>
</comment>
<accession>A0A1V2I8X0</accession>
<dbReference type="InterPro" id="IPR015424">
    <property type="entry name" value="PyrdxlP-dep_Trfase"/>
</dbReference>
<gene>
    <name evidence="7" type="ORF">BL253_18760</name>
</gene>
<dbReference type="InterPro" id="IPR004839">
    <property type="entry name" value="Aminotransferase_I/II_large"/>
</dbReference>
<comment type="similarity">
    <text evidence="1">In the C-terminal section; belongs to the class-I pyridoxal-phosphate-dependent aminotransferase family.</text>
</comment>
<dbReference type="SUPFAM" id="SSF53383">
    <property type="entry name" value="PLP-dependent transferases"/>
    <property type="match status" value="1"/>
</dbReference>
<dbReference type="Pfam" id="PF00392">
    <property type="entry name" value="GntR"/>
    <property type="match status" value="1"/>
</dbReference>
<dbReference type="PROSITE" id="PS50949">
    <property type="entry name" value="HTH_GNTR"/>
    <property type="match status" value="1"/>
</dbReference>
<evidence type="ECO:0000256" key="4">
    <source>
        <dbReference type="ARBA" id="ARBA00023125"/>
    </source>
</evidence>
<feature type="domain" description="HTH gntR-type" evidence="6">
    <location>
        <begin position="11"/>
        <end position="79"/>
    </location>
</feature>
<evidence type="ECO:0000256" key="2">
    <source>
        <dbReference type="ARBA" id="ARBA00022898"/>
    </source>
</evidence>
<organism evidence="7 8">
    <name type="scientific">Pseudofrankia asymbiotica</name>
    <dbReference type="NCBI Taxonomy" id="1834516"/>
    <lineage>
        <taxon>Bacteria</taxon>
        <taxon>Bacillati</taxon>
        <taxon>Actinomycetota</taxon>
        <taxon>Actinomycetes</taxon>
        <taxon>Frankiales</taxon>
        <taxon>Frankiaceae</taxon>
        <taxon>Pseudofrankia</taxon>
    </lineage>
</organism>
<dbReference type="InterPro" id="IPR015421">
    <property type="entry name" value="PyrdxlP-dep_Trfase_major"/>
</dbReference>
<dbReference type="Gene3D" id="1.10.10.10">
    <property type="entry name" value="Winged helix-like DNA-binding domain superfamily/Winged helix DNA-binding domain"/>
    <property type="match status" value="1"/>
</dbReference>
<keyword evidence="4" id="KW-0238">DNA-binding</keyword>
<dbReference type="InterPro" id="IPR036390">
    <property type="entry name" value="WH_DNA-bd_sf"/>
</dbReference>
<dbReference type="GO" id="GO:0030170">
    <property type="term" value="F:pyridoxal phosphate binding"/>
    <property type="evidence" value="ECO:0007669"/>
    <property type="project" value="InterPro"/>
</dbReference>
<dbReference type="AlphaFoldDB" id="A0A1V2I8X0"/>
<dbReference type="CDD" id="cd07377">
    <property type="entry name" value="WHTH_GntR"/>
    <property type="match status" value="1"/>
</dbReference>
<evidence type="ECO:0000256" key="5">
    <source>
        <dbReference type="ARBA" id="ARBA00023163"/>
    </source>
</evidence>
<dbReference type="PRINTS" id="PR00035">
    <property type="entry name" value="HTHGNTR"/>
</dbReference>
<dbReference type="InterPro" id="IPR051446">
    <property type="entry name" value="HTH_trans_reg/aminotransferase"/>
</dbReference>
<protein>
    <submittedName>
        <fullName evidence="7">GntR family transcriptional regulator</fullName>
    </submittedName>
</protein>
<dbReference type="Proteomes" id="UP000188929">
    <property type="component" value="Unassembled WGS sequence"/>
</dbReference>
<evidence type="ECO:0000256" key="1">
    <source>
        <dbReference type="ARBA" id="ARBA00005384"/>
    </source>
</evidence>
<evidence type="ECO:0000313" key="7">
    <source>
        <dbReference type="EMBL" id="ONH28634.1"/>
    </source>
</evidence>
<name>A0A1V2I8X0_9ACTN</name>
<dbReference type="InterPro" id="IPR036388">
    <property type="entry name" value="WH-like_DNA-bd_sf"/>
</dbReference>
<proteinExistence type="inferred from homology"/>
<reference evidence="8" key="1">
    <citation type="submission" date="2016-10" db="EMBL/GenBank/DDBJ databases">
        <title>Frankia sp. NRRL B-16386 Genome sequencing.</title>
        <authorList>
            <person name="Ghodhbane-Gtari F."/>
            <person name="Swanson E."/>
            <person name="Gueddou A."/>
            <person name="Hezbri K."/>
            <person name="Ktari K."/>
            <person name="Nouioui I."/>
            <person name="Morris K."/>
            <person name="Simpson S."/>
            <person name="Abebe-Akele F."/>
            <person name="Thomas K."/>
            <person name="Gtari M."/>
            <person name="Tisa L.S."/>
        </authorList>
    </citation>
    <scope>NUCLEOTIDE SEQUENCE [LARGE SCALE GENOMIC DNA]</scope>
    <source>
        <strain evidence="8">NRRL B-16386</strain>
    </source>
</reference>
<keyword evidence="8" id="KW-1185">Reference proteome</keyword>
<dbReference type="Gene3D" id="3.40.640.10">
    <property type="entry name" value="Type I PLP-dependent aspartate aminotransferase-like (Major domain)"/>
    <property type="match status" value="1"/>
</dbReference>
<dbReference type="GO" id="GO:0003677">
    <property type="term" value="F:DNA binding"/>
    <property type="evidence" value="ECO:0007669"/>
    <property type="project" value="UniProtKB-KW"/>
</dbReference>
<sequence>MEVHVSLEGHRDLSGQVYRQLRAAILDGRLRPGDPLPPTRELARRLSVARNTVSVAYDRLAAEGYLDSKVGAGTSVRAGGHLQRTATTGPPLRPLRPRPVWDTITPWLDPSGAGSAAVAFDFRVGLPDVRLFPYEVWRRLVAQESRPSAALAAGYGDPAGHAGLRTAIARHIGLSRAVRAGTGDVIVTSGIQQALDLIGRVMIEPGDLIAVEEPGYPPARLLFRSLGARVAGVPVDSEGLRADAIPAGTRAVYVTPSHQFPLGMPMSLPRRMALLDWAERHGGMVIEDDYDSEFRFGGRPIEPLQSLDRAGHVLYVGSFSKTMLPSLRIGFLVAPPALHDALRTAKYVTDWSTSVPTQAALARFVDDGLLARHIRRMRHVYEARHELIRTTLGDHAADRFDLVPSSAGLHLTAFATGDLADPAVFAQAVTRARASGVALHTLAEVADSPLSRSGLVFGYGAIAAPDIGPGLARLLAELSGRRLPRSSAGS</sequence>